<dbReference type="Pfam" id="PF06103">
    <property type="entry name" value="DUF948"/>
    <property type="match status" value="1"/>
</dbReference>
<sequence>MGPGGIATIIAALSLLAIAIALAYTVIRVGRFIDEARVSLKVLTEDTAPLIIESTRTLELINSPLESFAKITKNVEEVTTKVTETATDLMDKGGPAVKVAGALITAAQAGKARSKKKKAE</sequence>
<keyword evidence="1" id="KW-0472">Membrane</keyword>
<evidence type="ECO:0000313" key="2">
    <source>
        <dbReference type="EMBL" id="CAB4642490.1"/>
    </source>
</evidence>
<dbReference type="InterPro" id="IPR009293">
    <property type="entry name" value="UPF0478"/>
</dbReference>
<dbReference type="AlphaFoldDB" id="A0A6J6JY68"/>
<keyword evidence="1" id="KW-1133">Transmembrane helix</keyword>
<keyword evidence="1" id="KW-0812">Transmembrane</keyword>
<organism evidence="2">
    <name type="scientific">freshwater metagenome</name>
    <dbReference type="NCBI Taxonomy" id="449393"/>
    <lineage>
        <taxon>unclassified sequences</taxon>
        <taxon>metagenomes</taxon>
        <taxon>ecological metagenomes</taxon>
    </lineage>
</organism>
<accession>A0A6J6JY68</accession>
<feature type="transmembrane region" description="Helical" evidence="1">
    <location>
        <begin position="6"/>
        <end position="27"/>
    </location>
</feature>
<name>A0A6J6JY68_9ZZZZ</name>
<gene>
    <name evidence="2" type="ORF">UFOPK2162_00569</name>
</gene>
<evidence type="ECO:0000256" key="1">
    <source>
        <dbReference type="SAM" id="Phobius"/>
    </source>
</evidence>
<dbReference type="EMBL" id="CAEZVZ010000061">
    <property type="protein sequence ID" value="CAB4642490.1"/>
    <property type="molecule type" value="Genomic_DNA"/>
</dbReference>
<proteinExistence type="predicted"/>
<reference evidence="2" key="1">
    <citation type="submission" date="2020-05" db="EMBL/GenBank/DDBJ databases">
        <authorList>
            <person name="Chiriac C."/>
            <person name="Salcher M."/>
            <person name="Ghai R."/>
            <person name="Kavagutti S V."/>
        </authorList>
    </citation>
    <scope>NUCLEOTIDE SEQUENCE</scope>
</reference>
<protein>
    <submittedName>
        <fullName evidence="2">Unannotated protein</fullName>
    </submittedName>
</protein>